<comment type="cofactor">
    <cofactor evidence="7">
        <name>Mg(2+)</name>
        <dbReference type="ChEBI" id="CHEBI:18420"/>
    </cofactor>
    <text evidence="7">Binds 1 Mg(2+) ion per subunit.</text>
</comment>
<dbReference type="Pfam" id="PF01202">
    <property type="entry name" value="SKI"/>
    <property type="match status" value="1"/>
</dbReference>
<dbReference type="GO" id="GO:0009073">
    <property type="term" value="P:aromatic amino acid family biosynthetic process"/>
    <property type="evidence" value="ECO:0007669"/>
    <property type="project" value="UniProtKB-KW"/>
</dbReference>
<dbReference type="SUPFAM" id="SSF52540">
    <property type="entry name" value="P-loop containing nucleoside triphosphate hydrolases"/>
    <property type="match status" value="1"/>
</dbReference>
<dbReference type="EC" id="2.7.1.71" evidence="7"/>
<evidence type="ECO:0000256" key="3">
    <source>
        <dbReference type="ARBA" id="ARBA00022741"/>
    </source>
</evidence>
<dbReference type="GO" id="GO:0000287">
    <property type="term" value="F:magnesium ion binding"/>
    <property type="evidence" value="ECO:0007669"/>
    <property type="project" value="UniProtKB-UniRule"/>
</dbReference>
<dbReference type="GO" id="GO:0005829">
    <property type="term" value="C:cytosol"/>
    <property type="evidence" value="ECO:0007669"/>
    <property type="project" value="TreeGrafter"/>
</dbReference>
<comment type="caution">
    <text evidence="9">The sequence shown here is derived from an EMBL/GenBank/DDBJ whole genome shotgun (WGS) entry which is preliminary data.</text>
</comment>
<comment type="pathway">
    <text evidence="7">Metabolic intermediate biosynthesis; chorismate biosynthesis; chorismate from D-erythrose 4-phosphate and phosphoenolpyruvate: step 5/7.</text>
</comment>
<comment type="similarity">
    <text evidence="7">Belongs to the shikimate kinase family.</text>
</comment>
<organism evidence="9 10">
    <name type="scientific">Brachybacterium paraconglomeratum</name>
    <dbReference type="NCBI Taxonomy" id="173362"/>
    <lineage>
        <taxon>Bacteria</taxon>
        <taxon>Bacillati</taxon>
        <taxon>Actinomycetota</taxon>
        <taxon>Actinomycetes</taxon>
        <taxon>Micrococcales</taxon>
        <taxon>Dermabacteraceae</taxon>
        <taxon>Brachybacterium</taxon>
    </lineage>
</organism>
<evidence type="ECO:0000256" key="2">
    <source>
        <dbReference type="ARBA" id="ARBA00022679"/>
    </source>
</evidence>
<comment type="subunit">
    <text evidence="7">Monomer.</text>
</comment>
<evidence type="ECO:0000256" key="6">
    <source>
        <dbReference type="ARBA" id="ARBA00023141"/>
    </source>
</evidence>
<keyword evidence="5 7" id="KW-0067">ATP-binding</keyword>
<keyword evidence="4 7" id="KW-0418">Kinase</keyword>
<keyword evidence="2 7" id="KW-0808">Transferase</keyword>
<dbReference type="EMBL" id="DYWO01000405">
    <property type="protein sequence ID" value="HJF50785.1"/>
    <property type="molecule type" value="Genomic_DNA"/>
</dbReference>
<dbReference type="Proteomes" id="UP000775129">
    <property type="component" value="Unassembled WGS sequence"/>
</dbReference>
<evidence type="ECO:0000313" key="9">
    <source>
        <dbReference type="EMBL" id="RRR17388.1"/>
    </source>
</evidence>
<feature type="binding site" evidence="7">
    <location>
        <position position="81"/>
    </location>
    <ligand>
        <name>substrate</name>
    </ligand>
</feature>
<feature type="binding site" evidence="7">
    <location>
        <position position="59"/>
    </location>
    <ligand>
        <name>substrate</name>
    </ligand>
</feature>
<keyword evidence="6 7" id="KW-0057">Aromatic amino acid biosynthesis</keyword>
<dbReference type="InterPro" id="IPR031322">
    <property type="entry name" value="Shikimate/glucono_kinase"/>
</dbReference>
<gene>
    <name evidence="7" type="primary">aroK</name>
    <name evidence="9" type="ORF">DS079_15100</name>
    <name evidence="8" type="ORF">K8W24_13515</name>
</gene>
<comment type="catalytic activity">
    <reaction evidence="7">
        <text>shikimate + ATP = 3-phosphoshikimate + ADP + H(+)</text>
        <dbReference type="Rhea" id="RHEA:13121"/>
        <dbReference type="ChEBI" id="CHEBI:15378"/>
        <dbReference type="ChEBI" id="CHEBI:30616"/>
        <dbReference type="ChEBI" id="CHEBI:36208"/>
        <dbReference type="ChEBI" id="CHEBI:145989"/>
        <dbReference type="ChEBI" id="CHEBI:456216"/>
        <dbReference type="EC" id="2.7.1.71"/>
    </reaction>
</comment>
<protein>
    <recommendedName>
        <fullName evidence="7">Shikimate kinase</fullName>
        <shortName evidence="7">SK</shortName>
        <ecNumber evidence="7">2.7.1.71</ecNumber>
    </recommendedName>
</protein>
<feature type="binding site" evidence="7">
    <location>
        <position position="118"/>
    </location>
    <ligand>
        <name>ATP</name>
        <dbReference type="ChEBI" id="CHEBI:30616"/>
    </ligand>
</feature>
<comment type="caution">
    <text evidence="7">Lacks conserved residue(s) required for the propagation of feature annotation.</text>
</comment>
<dbReference type="AlphaFoldDB" id="A0A426SGN2"/>
<dbReference type="RefSeq" id="WP_010550679.1">
    <property type="nucleotide sequence ID" value="NZ_JALXWX010000056.1"/>
</dbReference>
<evidence type="ECO:0000256" key="5">
    <source>
        <dbReference type="ARBA" id="ARBA00022840"/>
    </source>
</evidence>
<dbReference type="GO" id="GO:0005524">
    <property type="term" value="F:ATP binding"/>
    <property type="evidence" value="ECO:0007669"/>
    <property type="project" value="UniProtKB-UniRule"/>
</dbReference>
<keyword evidence="1 7" id="KW-0028">Amino-acid biosynthesis</keyword>
<keyword evidence="10" id="KW-1185">Reference proteome</keyword>
<evidence type="ECO:0000313" key="8">
    <source>
        <dbReference type="EMBL" id="HJF50785.1"/>
    </source>
</evidence>
<dbReference type="GO" id="GO:0009423">
    <property type="term" value="P:chorismate biosynthetic process"/>
    <property type="evidence" value="ECO:0007669"/>
    <property type="project" value="UniProtKB-UniRule"/>
</dbReference>
<dbReference type="UniPathway" id="UPA00053">
    <property type="reaction ID" value="UER00088"/>
</dbReference>
<dbReference type="HAMAP" id="MF_00109">
    <property type="entry name" value="Shikimate_kinase"/>
    <property type="match status" value="1"/>
</dbReference>
<keyword evidence="3 7" id="KW-0547">Nucleotide-binding</keyword>
<evidence type="ECO:0000256" key="1">
    <source>
        <dbReference type="ARBA" id="ARBA00022605"/>
    </source>
</evidence>
<accession>A0A426SGN2</accession>
<dbReference type="PANTHER" id="PTHR21087">
    <property type="entry name" value="SHIKIMATE KINASE"/>
    <property type="match status" value="1"/>
</dbReference>
<dbReference type="InterPro" id="IPR000623">
    <property type="entry name" value="Shikimate_kinase/TSH1"/>
</dbReference>
<keyword evidence="7" id="KW-0460">Magnesium</keyword>
<sequence length="180" mass="19063">MTGPVAVLIGPMAAGKTSVGRALAARLGVPFADLDALIVQEAGRTIPDIFADEGEPAFREREARSLVRAVAHQRGVLSLGGGAPMHAGAASTLRDLPVVLLEIDEETVARRLAHGVGRPMLSGEDPMARWRELAAARAETYRGLATHRIDAALGSPDRVALAIIDALQLQRPARPQEETE</sequence>
<comment type="function">
    <text evidence="7">Catalyzes the specific phosphorylation of the 3-hydroxyl group of shikimic acid using ATP as a cosubstrate.</text>
</comment>
<evidence type="ECO:0000256" key="7">
    <source>
        <dbReference type="HAMAP-Rule" id="MF_00109"/>
    </source>
</evidence>
<feature type="binding site" evidence="7">
    <location>
        <begin position="13"/>
        <end position="18"/>
    </location>
    <ligand>
        <name>ATP</name>
        <dbReference type="ChEBI" id="CHEBI:30616"/>
    </ligand>
</feature>
<keyword evidence="7" id="KW-0963">Cytoplasm</keyword>
<feature type="binding site" evidence="7">
    <location>
        <position position="17"/>
    </location>
    <ligand>
        <name>Mg(2+)</name>
        <dbReference type="ChEBI" id="CHEBI:18420"/>
    </ligand>
</feature>
<keyword evidence="7" id="KW-0479">Metal-binding</keyword>
<reference evidence="8" key="2">
    <citation type="journal article" date="2021" name="PeerJ">
        <title>Extensive microbial diversity within the chicken gut microbiome revealed by metagenomics and culture.</title>
        <authorList>
            <person name="Gilroy R."/>
            <person name="Ravi A."/>
            <person name="Getino M."/>
            <person name="Pursley I."/>
            <person name="Horton D.L."/>
            <person name="Alikhan N.F."/>
            <person name="Baker D."/>
            <person name="Gharbi K."/>
            <person name="Hall N."/>
            <person name="Watson M."/>
            <person name="Adriaenssens E.M."/>
            <person name="Foster-Nyarko E."/>
            <person name="Jarju S."/>
            <person name="Secka A."/>
            <person name="Antonio M."/>
            <person name="Oren A."/>
            <person name="Chaudhuri R.R."/>
            <person name="La Ragione R."/>
            <person name="Hildebrand F."/>
            <person name="Pallen M.J."/>
        </authorList>
    </citation>
    <scope>NUCLEOTIDE SEQUENCE</scope>
    <source>
        <strain evidence="8">1647</strain>
    </source>
</reference>
<dbReference type="InterPro" id="IPR027417">
    <property type="entry name" value="P-loop_NTPase"/>
</dbReference>
<dbReference type="Gene3D" id="3.40.50.300">
    <property type="entry name" value="P-loop containing nucleotide triphosphate hydrolases"/>
    <property type="match status" value="1"/>
</dbReference>
<dbReference type="PRINTS" id="PR01100">
    <property type="entry name" value="SHIKIMTKNASE"/>
</dbReference>
<dbReference type="CDD" id="cd00464">
    <property type="entry name" value="SK"/>
    <property type="match status" value="1"/>
</dbReference>
<dbReference type="GeneID" id="78122347"/>
<name>A0A426SGN2_9MICO</name>
<dbReference type="EMBL" id="QOCI01000014">
    <property type="protein sequence ID" value="RRR17388.1"/>
    <property type="molecule type" value="Genomic_DNA"/>
</dbReference>
<comment type="subcellular location">
    <subcellularLocation>
        <location evidence="7">Cytoplasm</location>
    </subcellularLocation>
</comment>
<feature type="binding site" evidence="7">
    <location>
        <position position="137"/>
    </location>
    <ligand>
        <name>substrate</name>
    </ligand>
</feature>
<dbReference type="GO" id="GO:0008652">
    <property type="term" value="P:amino acid biosynthetic process"/>
    <property type="evidence" value="ECO:0007669"/>
    <property type="project" value="UniProtKB-KW"/>
</dbReference>
<dbReference type="GO" id="GO:0004765">
    <property type="term" value="F:shikimate kinase activity"/>
    <property type="evidence" value="ECO:0007669"/>
    <property type="project" value="UniProtKB-UniRule"/>
</dbReference>
<feature type="binding site" evidence="7">
    <location>
        <position position="35"/>
    </location>
    <ligand>
        <name>substrate</name>
    </ligand>
</feature>
<reference evidence="9 10" key="1">
    <citation type="submission" date="2018-07" db="EMBL/GenBank/DDBJ databases">
        <title>Brachybacteriurn paraconglorneratum KCTC 9916.</title>
        <authorList>
            <person name="Li Y."/>
        </authorList>
    </citation>
    <scope>NUCLEOTIDE SEQUENCE [LARGE SCALE GENOMIC DNA]</scope>
    <source>
        <strain evidence="9 10">KCTC 9916</strain>
    </source>
</reference>
<proteinExistence type="inferred from homology"/>
<dbReference type="PANTHER" id="PTHR21087:SF16">
    <property type="entry name" value="SHIKIMATE KINASE 1, CHLOROPLASTIC"/>
    <property type="match status" value="1"/>
</dbReference>
<evidence type="ECO:0000256" key="4">
    <source>
        <dbReference type="ARBA" id="ARBA00022777"/>
    </source>
</evidence>
<dbReference type="Proteomes" id="UP000274327">
    <property type="component" value="Unassembled WGS sequence"/>
</dbReference>
<reference evidence="8" key="3">
    <citation type="submission" date="2021-09" db="EMBL/GenBank/DDBJ databases">
        <authorList>
            <person name="Gilroy R."/>
        </authorList>
    </citation>
    <scope>NUCLEOTIDE SEQUENCE</scope>
    <source>
        <strain evidence="8">1647</strain>
    </source>
</reference>
<evidence type="ECO:0000313" key="10">
    <source>
        <dbReference type="Proteomes" id="UP000274327"/>
    </source>
</evidence>